<evidence type="ECO:0008006" key="10">
    <source>
        <dbReference type="Google" id="ProtNLM"/>
    </source>
</evidence>
<name>A0A2I8EZN7_9BURK</name>
<evidence type="ECO:0000256" key="6">
    <source>
        <dbReference type="ARBA" id="ARBA00034312"/>
    </source>
</evidence>
<dbReference type="AlphaFoldDB" id="A0A2I8EZN7"/>
<evidence type="ECO:0000256" key="4">
    <source>
        <dbReference type="ARBA" id="ARBA00023004"/>
    </source>
</evidence>
<dbReference type="RefSeq" id="WP_042304851.1">
    <property type="nucleotide sequence ID" value="NZ_CP026113.1"/>
</dbReference>
<organism evidence="8 9">
    <name type="scientific">Paraburkholderia terrae</name>
    <dbReference type="NCBI Taxonomy" id="311230"/>
    <lineage>
        <taxon>Bacteria</taxon>
        <taxon>Pseudomonadati</taxon>
        <taxon>Pseudomonadota</taxon>
        <taxon>Betaproteobacteria</taxon>
        <taxon>Burkholderiales</taxon>
        <taxon>Burkholderiaceae</taxon>
        <taxon>Paraburkholderia</taxon>
    </lineage>
</organism>
<evidence type="ECO:0000256" key="1">
    <source>
        <dbReference type="ARBA" id="ARBA00001970"/>
    </source>
</evidence>
<reference evidence="8 9" key="1">
    <citation type="submission" date="2018-01" db="EMBL/GenBank/DDBJ databases">
        <title>Species boundaries and ecological features among Paraburkholderia terrae DSMZ17804T, P. hospita DSMZ17164T and P. caribensis DSMZ13236T.</title>
        <authorList>
            <person name="Pratama A.A."/>
        </authorList>
    </citation>
    <scope>NUCLEOTIDE SEQUENCE [LARGE SCALE GENOMIC DNA]</scope>
    <source>
        <strain evidence="8 9">DSM 17804</strain>
    </source>
</reference>
<keyword evidence="5" id="KW-0456">Lyase</keyword>
<evidence type="ECO:0000256" key="5">
    <source>
        <dbReference type="ARBA" id="ARBA00023239"/>
    </source>
</evidence>
<evidence type="ECO:0000313" key="8">
    <source>
        <dbReference type="EMBL" id="AUT65056.1"/>
    </source>
</evidence>
<comment type="similarity">
    <text evidence="6">Belongs to the heme-containing dehydratase family.</text>
</comment>
<gene>
    <name evidence="8" type="ORF">C2L65_36345</name>
</gene>
<dbReference type="InterPro" id="IPR025702">
    <property type="entry name" value="OXD"/>
</dbReference>
<dbReference type="Proteomes" id="UP000243502">
    <property type="component" value="Chromosome 3"/>
</dbReference>
<keyword evidence="4" id="KW-0408">Iron</keyword>
<keyword evidence="3" id="KW-0479">Metal-binding</keyword>
<dbReference type="EMBL" id="CP026113">
    <property type="protein sequence ID" value="AUT65056.1"/>
    <property type="molecule type" value="Genomic_DNA"/>
</dbReference>
<proteinExistence type="inferred from homology"/>
<keyword evidence="2" id="KW-0349">Heme</keyword>
<dbReference type="GO" id="GO:0046872">
    <property type="term" value="F:metal ion binding"/>
    <property type="evidence" value="ECO:0007669"/>
    <property type="project" value="UniProtKB-KW"/>
</dbReference>
<dbReference type="Pfam" id="PF13816">
    <property type="entry name" value="Dehydratase_hem"/>
    <property type="match status" value="1"/>
</dbReference>
<evidence type="ECO:0000256" key="2">
    <source>
        <dbReference type="ARBA" id="ARBA00022617"/>
    </source>
</evidence>
<evidence type="ECO:0000313" key="9">
    <source>
        <dbReference type="Proteomes" id="UP000243502"/>
    </source>
</evidence>
<evidence type="ECO:0000256" key="7">
    <source>
        <dbReference type="SAM" id="MobiDB-lite"/>
    </source>
</evidence>
<feature type="region of interest" description="Disordered" evidence="7">
    <location>
        <begin position="1"/>
        <end position="45"/>
    </location>
</feature>
<dbReference type="KEGG" id="pter:C2L65_36345"/>
<protein>
    <recommendedName>
        <fullName evidence="10">Phenylacetaldoxime dehydratase</fullName>
    </recommendedName>
</protein>
<evidence type="ECO:0000256" key="3">
    <source>
        <dbReference type="ARBA" id="ARBA00022723"/>
    </source>
</evidence>
<dbReference type="OrthoDB" id="3807625at2"/>
<feature type="compositionally biased region" description="Basic and acidic residues" evidence="7">
    <location>
        <begin position="1"/>
        <end position="32"/>
    </location>
</feature>
<comment type="cofactor">
    <cofactor evidence="1">
        <name>heme b</name>
        <dbReference type="ChEBI" id="CHEBI:60344"/>
    </cofactor>
</comment>
<accession>A0A2I8EZN7</accession>
<dbReference type="GO" id="GO:0016829">
    <property type="term" value="F:lyase activity"/>
    <property type="evidence" value="ECO:0007669"/>
    <property type="project" value="UniProtKB-KW"/>
</dbReference>
<sequence>MTDASRADGDNDSSEDVRASSKSELTQEKADAAVKAPPAESPGRMVEVPEDVSHVVFALYGFQARRPEAAKQYMDQLRRLFAETQGPNQVERAHYIDSDGYHCDVLMAYWIGREEFKKWSDTASVVMWWAGLPADPASDVGFWREVMCTPKERFQHSTFIDKKAAIALLLPLVRSPHFGYTGSGRDRYAASKYDDFETPYADVPDAVVRASKGKRIRISIPDNIYFTREGQNWDSAVEADRAMWRESMEPVIGQWVEALQHEPKTTGSLSMRPCREQDLESGAEIERQSQFGFVISRRHIEHAARTHPTHLSLLKSWRAFSNDVAERARSGGIDSWVHIWVEGHILKKDELDAQYVNCHPRTGLLPYFVATEVAPDVSLCFE</sequence>